<gene>
    <name evidence="2" type="ORF">ACFSTE_21025</name>
</gene>
<evidence type="ECO:0000256" key="1">
    <source>
        <dbReference type="SAM" id="MobiDB-lite"/>
    </source>
</evidence>
<comment type="caution">
    <text evidence="2">The sequence shown here is derived from an EMBL/GenBank/DDBJ whole genome shotgun (WGS) entry which is preliminary data.</text>
</comment>
<feature type="region of interest" description="Disordered" evidence="1">
    <location>
        <begin position="35"/>
        <end position="54"/>
    </location>
</feature>
<dbReference type="RefSeq" id="WP_176029019.1">
    <property type="nucleotide sequence ID" value="NZ_JBHSJV010000001.1"/>
</dbReference>
<dbReference type="EMBL" id="JBHULX010000046">
    <property type="protein sequence ID" value="MFD2593332.1"/>
    <property type="molecule type" value="Genomic_DNA"/>
</dbReference>
<reference evidence="3" key="1">
    <citation type="journal article" date="2019" name="Int. J. Syst. Evol. Microbiol.">
        <title>The Global Catalogue of Microorganisms (GCM) 10K type strain sequencing project: providing services to taxonomists for standard genome sequencing and annotation.</title>
        <authorList>
            <consortium name="The Broad Institute Genomics Platform"/>
            <consortium name="The Broad Institute Genome Sequencing Center for Infectious Disease"/>
            <person name="Wu L."/>
            <person name="Ma J."/>
        </authorList>
    </citation>
    <scope>NUCLEOTIDE SEQUENCE [LARGE SCALE GENOMIC DNA]</scope>
    <source>
        <strain evidence="3">KCTC 42423</strain>
    </source>
</reference>
<evidence type="ECO:0000313" key="2">
    <source>
        <dbReference type="EMBL" id="MFD2593332.1"/>
    </source>
</evidence>
<keyword evidence="3" id="KW-1185">Reference proteome</keyword>
<proteinExistence type="predicted"/>
<name>A0ABW5NCQ3_9FLAO</name>
<dbReference type="Proteomes" id="UP001597459">
    <property type="component" value="Unassembled WGS sequence"/>
</dbReference>
<accession>A0ABW5NCQ3</accession>
<organism evidence="2 3">
    <name type="scientific">Aquimarina hainanensis</name>
    <dbReference type="NCBI Taxonomy" id="1578017"/>
    <lineage>
        <taxon>Bacteria</taxon>
        <taxon>Pseudomonadati</taxon>
        <taxon>Bacteroidota</taxon>
        <taxon>Flavobacteriia</taxon>
        <taxon>Flavobacteriales</taxon>
        <taxon>Flavobacteriaceae</taxon>
        <taxon>Aquimarina</taxon>
    </lineage>
</organism>
<evidence type="ECO:0008006" key="4">
    <source>
        <dbReference type="Google" id="ProtNLM"/>
    </source>
</evidence>
<evidence type="ECO:0000313" key="3">
    <source>
        <dbReference type="Proteomes" id="UP001597459"/>
    </source>
</evidence>
<sequence>MKTIFYTMIALCVITNLTSCSEDTTSDDPILLEFEHQSTEGDDGQVAPDPDDDD</sequence>
<protein>
    <recommendedName>
        <fullName evidence="4">Secreted protein</fullName>
    </recommendedName>
</protein>